<comment type="caution">
    <text evidence="2">The sequence shown here is derived from an EMBL/GenBank/DDBJ whole genome shotgun (WGS) entry which is preliminary data.</text>
</comment>
<gene>
    <name evidence="2" type="ORF">DPMN_019315</name>
</gene>
<dbReference type="EMBL" id="JAIWYP010000001">
    <property type="protein sequence ID" value="KAH3895155.1"/>
    <property type="molecule type" value="Genomic_DNA"/>
</dbReference>
<reference evidence="2" key="2">
    <citation type="submission" date="2020-11" db="EMBL/GenBank/DDBJ databases">
        <authorList>
            <person name="McCartney M.A."/>
            <person name="Auch B."/>
            <person name="Kono T."/>
            <person name="Mallez S."/>
            <person name="Becker A."/>
            <person name="Gohl D.M."/>
            <person name="Silverstein K.A.T."/>
            <person name="Koren S."/>
            <person name="Bechman K.B."/>
            <person name="Herman A."/>
            <person name="Abrahante J.E."/>
            <person name="Garbe J."/>
        </authorList>
    </citation>
    <scope>NUCLEOTIDE SEQUENCE</scope>
    <source>
        <strain evidence="2">Duluth1</strain>
        <tissue evidence="2">Whole animal</tissue>
    </source>
</reference>
<dbReference type="Proteomes" id="UP000828390">
    <property type="component" value="Unassembled WGS sequence"/>
</dbReference>
<dbReference type="AlphaFoldDB" id="A0A9D4S964"/>
<protein>
    <submittedName>
        <fullName evidence="2">Uncharacterized protein</fullName>
    </submittedName>
</protein>
<organism evidence="2 3">
    <name type="scientific">Dreissena polymorpha</name>
    <name type="common">Zebra mussel</name>
    <name type="synonym">Mytilus polymorpha</name>
    <dbReference type="NCBI Taxonomy" id="45954"/>
    <lineage>
        <taxon>Eukaryota</taxon>
        <taxon>Metazoa</taxon>
        <taxon>Spiralia</taxon>
        <taxon>Lophotrochozoa</taxon>
        <taxon>Mollusca</taxon>
        <taxon>Bivalvia</taxon>
        <taxon>Autobranchia</taxon>
        <taxon>Heteroconchia</taxon>
        <taxon>Euheterodonta</taxon>
        <taxon>Imparidentia</taxon>
        <taxon>Neoheterodontei</taxon>
        <taxon>Myida</taxon>
        <taxon>Dreissenoidea</taxon>
        <taxon>Dreissenidae</taxon>
        <taxon>Dreissena</taxon>
    </lineage>
</organism>
<feature type="compositionally biased region" description="Basic residues" evidence="1">
    <location>
        <begin position="102"/>
        <end position="111"/>
    </location>
</feature>
<evidence type="ECO:0000256" key="1">
    <source>
        <dbReference type="SAM" id="MobiDB-lite"/>
    </source>
</evidence>
<keyword evidence="3" id="KW-1185">Reference proteome</keyword>
<sequence>MQQMAGELAHHLGKRASDEPLSNYMLFCFLKRWDSRISTLKPSALDSNRAKHSTQEIVSKYFENLKWLSRSSDVRRDLIAYTIWTKLASRLNIDHQTLSLQSKRKRRRSRRHDQQQQH</sequence>
<proteinExistence type="predicted"/>
<reference evidence="2" key="1">
    <citation type="journal article" date="2019" name="bioRxiv">
        <title>The Genome of the Zebra Mussel, Dreissena polymorpha: A Resource for Invasive Species Research.</title>
        <authorList>
            <person name="McCartney M.A."/>
            <person name="Auch B."/>
            <person name="Kono T."/>
            <person name="Mallez S."/>
            <person name="Zhang Y."/>
            <person name="Obille A."/>
            <person name="Becker A."/>
            <person name="Abrahante J.E."/>
            <person name="Garbe J."/>
            <person name="Badalamenti J.P."/>
            <person name="Herman A."/>
            <person name="Mangelson H."/>
            <person name="Liachko I."/>
            <person name="Sullivan S."/>
            <person name="Sone E.D."/>
            <person name="Koren S."/>
            <person name="Silverstein K.A.T."/>
            <person name="Beckman K.B."/>
            <person name="Gohl D.M."/>
        </authorList>
    </citation>
    <scope>NUCLEOTIDE SEQUENCE</scope>
    <source>
        <strain evidence="2">Duluth1</strain>
        <tissue evidence="2">Whole animal</tissue>
    </source>
</reference>
<accession>A0A9D4S964</accession>
<evidence type="ECO:0000313" key="3">
    <source>
        <dbReference type="Proteomes" id="UP000828390"/>
    </source>
</evidence>
<name>A0A9D4S964_DREPO</name>
<evidence type="ECO:0000313" key="2">
    <source>
        <dbReference type="EMBL" id="KAH3895155.1"/>
    </source>
</evidence>
<feature type="region of interest" description="Disordered" evidence="1">
    <location>
        <begin position="98"/>
        <end position="118"/>
    </location>
</feature>